<name>A0AAD4RCY5_9BILA</name>
<dbReference type="AlphaFoldDB" id="A0AAD4RCY5"/>
<dbReference type="PROSITE" id="PS50835">
    <property type="entry name" value="IG_LIKE"/>
    <property type="match status" value="1"/>
</dbReference>
<feature type="transmembrane region" description="Helical" evidence="8">
    <location>
        <begin position="479"/>
        <end position="498"/>
    </location>
</feature>
<evidence type="ECO:0000313" key="12">
    <source>
        <dbReference type="Proteomes" id="UP001201812"/>
    </source>
</evidence>
<dbReference type="SUPFAM" id="SSF48726">
    <property type="entry name" value="Immunoglobulin"/>
    <property type="match status" value="1"/>
</dbReference>
<feature type="domain" description="Ig-like" evidence="10">
    <location>
        <begin position="402"/>
        <end position="464"/>
    </location>
</feature>
<dbReference type="Gene3D" id="2.60.40.10">
    <property type="entry name" value="Immunoglobulins"/>
    <property type="match status" value="1"/>
</dbReference>
<dbReference type="InterPro" id="IPR036179">
    <property type="entry name" value="Ig-like_dom_sf"/>
</dbReference>
<dbReference type="EMBL" id="JAKKPZ010000002">
    <property type="protein sequence ID" value="KAI1726632.1"/>
    <property type="molecule type" value="Genomic_DNA"/>
</dbReference>
<comment type="caution">
    <text evidence="11">The sequence shown here is derived from an EMBL/GenBank/DDBJ whole genome shotgun (WGS) entry which is preliminary data.</text>
</comment>
<evidence type="ECO:0000256" key="7">
    <source>
        <dbReference type="ARBA" id="ARBA00023180"/>
    </source>
</evidence>
<dbReference type="Proteomes" id="UP001201812">
    <property type="component" value="Unassembled WGS sequence"/>
</dbReference>
<dbReference type="InterPro" id="IPR007110">
    <property type="entry name" value="Ig-like_dom"/>
</dbReference>
<keyword evidence="5 8" id="KW-1133">Transmembrane helix</keyword>
<keyword evidence="3 8" id="KW-0812">Transmembrane</keyword>
<dbReference type="InterPro" id="IPR013783">
    <property type="entry name" value="Ig-like_fold"/>
</dbReference>
<organism evidence="11 12">
    <name type="scientific">Ditylenchus destructor</name>
    <dbReference type="NCBI Taxonomy" id="166010"/>
    <lineage>
        <taxon>Eukaryota</taxon>
        <taxon>Metazoa</taxon>
        <taxon>Ecdysozoa</taxon>
        <taxon>Nematoda</taxon>
        <taxon>Chromadorea</taxon>
        <taxon>Rhabditida</taxon>
        <taxon>Tylenchina</taxon>
        <taxon>Tylenchomorpha</taxon>
        <taxon>Sphaerularioidea</taxon>
        <taxon>Anguinidae</taxon>
        <taxon>Anguininae</taxon>
        <taxon>Ditylenchus</taxon>
    </lineage>
</organism>
<evidence type="ECO:0000256" key="5">
    <source>
        <dbReference type="ARBA" id="ARBA00022989"/>
    </source>
</evidence>
<proteinExistence type="inferred from homology"/>
<evidence type="ECO:0000256" key="4">
    <source>
        <dbReference type="ARBA" id="ARBA00022729"/>
    </source>
</evidence>
<dbReference type="PANTHER" id="PTHR32178:SF6">
    <property type="entry name" value="IG-LIKE DOMAIN-CONTAINING PROTEIN"/>
    <property type="match status" value="1"/>
</dbReference>
<keyword evidence="12" id="KW-1185">Reference proteome</keyword>
<feature type="chain" id="PRO_5042121891" description="Ig-like domain-containing protein" evidence="9">
    <location>
        <begin position="23"/>
        <end position="500"/>
    </location>
</feature>
<keyword evidence="6 8" id="KW-0472">Membrane</keyword>
<dbReference type="InterPro" id="IPR039311">
    <property type="entry name" value="FAM187A/B"/>
</dbReference>
<evidence type="ECO:0000313" key="11">
    <source>
        <dbReference type="EMBL" id="KAI1726632.1"/>
    </source>
</evidence>
<comment type="subcellular location">
    <subcellularLocation>
        <location evidence="1">Membrane</location>
        <topology evidence="1">Single-pass type I membrane protein</topology>
    </subcellularLocation>
</comment>
<evidence type="ECO:0000256" key="9">
    <source>
        <dbReference type="SAM" id="SignalP"/>
    </source>
</evidence>
<dbReference type="PANTHER" id="PTHR32178">
    <property type="entry name" value="FAM187"/>
    <property type="match status" value="1"/>
</dbReference>
<feature type="signal peptide" evidence="9">
    <location>
        <begin position="1"/>
        <end position="22"/>
    </location>
</feature>
<evidence type="ECO:0000256" key="8">
    <source>
        <dbReference type="SAM" id="Phobius"/>
    </source>
</evidence>
<keyword evidence="7" id="KW-0325">Glycoprotein</keyword>
<gene>
    <name evidence="11" type="ORF">DdX_03356</name>
</gene>
<accession>A0AAD4RCY5</accession>
<protein>
    <recommendedName>
        <fullName evidence="10">Ig-like domain-containing protein</fullName>
    </recommendedName>
</protein>
<reference evidence="11" key="1">
    <citation type="submission" date="2022-01" db="EMBL/GenBank/DDBJ databases">
        <title>Genome Sequence Resource for Two Populations of Ditylenchus destructor, the Migratory Endoparasitic Phytonematode.</title>
        <authorList>
            <person name="Zhang H."/>
            <person name="Lin R."/>
            <person name="Xie B."/>
        </authorList>
    </citation>
    <scope>NUCLEOTIDE SEQUENCE</scope>
    <source>
        <strain evidence="11">BazhouSP</strain>
    </source>
</reference>
<evidence type="ECO:0000256" key="6">
    <source>
        <dbReference type="ARBA" id="ARBA00023136"/>
    </source>
</evidence>
<sequence length="500" mass="57850">MILLKLLPRLFLVLQLLSTTSGLDSPNWLVEEKRERYADYEKCMNNRAEELDRSQNSERYTGTIAIRGSTAILPCFLCLDPTDEEYLEDIWKPNESFLGRKMQKFLDKVKEAVRTGKYKVDVGNKSQDTGDEIQPYCWEYRSPKSMTWTSVMNMSMLTEPYEKAKMIMKSFLPSNMQQYAIGDHFELIIKYANLTDTGWYRCFRCSDSSDVSRAYYIDIVPEYPIQLRKYSRLIDLRSEFRSSVKEFNIEIFGKATPWTSCNKCGEDEIGESNRQISCYIRPMRKFARSSFASQQFKALQLFGAIPCRSSLVPDSIRPYLKRYTVYEEYRECKAKCPLSRNQTRIIEGKDGTGNPVTLEEFLPGEFAITERLPLLKSIHRKVLRQIVNDLLILDCGIRNEGVLWKKDGIHLNSSSLLNEYPDGRIVISSDGQLIIAKLELRDDGRYSCSTFHKGIIASFRVFVTKNEKDVKRTVQYIQMGIRLFAFCLLICLIGSVMFSA</sequence>
<evidence type="ECO:0000256" key="1">
    <source>
        <dbReference type="ARBA" id="ARBA00004479"/>
    </source>
</evidence>
<keyword evidence="4 9" id="KW-0732">Signal</keyword>
<evidence type="ECO:0000259" key="10">
    <source>
        <dbReference type="PROSITE" id="PS50835"/>
    </source>
</evidence>
<dbReference type="GO" id="GO:0016020">
    <property type="term" value="C:membrane"/>
    <property type="evidence" value="ECO:0007669"/>
    <property type="project" value="UniProtKB-SubCell"/>
</dbReference>
<evidence type="ECO:0000256" key="3">
    <source>
        <dbReference type="ARBA" id="ARBA00022692"/>
    </source>
</evidence>
<comment type="similarity">
    <text evidence="2">Belongs to the FAM187 family.</text>
</comment>
<evidence type="ECO:0000256" key="2">
    <source>
        <dbReference type="ARBA" id="ARBA00008727"/>
    </source>
</evidence>